<dbReference type="InterPro" id="IPR013424">
    <property type="entry name" value="Ice-binding_C"/>
</dbReference>
<gene>
    <name evidence="2" type="ORF">IQ249_11965</name>
</gene>
<accession>A0A8J7DWQ9</accession>
<protein>
    <submittedName>
        <fullName evidence="2">PEP-CTERM sorting domain-containing protein</fullName>
    </submittedName>
</protein>
<evidence type="ECO:0000259" key="1">
    <source>
        <dbReference type="Pfam" id="PF07589"/>
    </source>
</evidence>
<evidence type="ECO:0000313" key="3">
    <source>
        <dbReference type="Proteomes" id="UP000654482"/>
    </source>
</evidence>
<reference evidence="2" key="1">
    <citation type="submission" date="2020-10" db="EMBL/GenBank/DDBJ databases">
        <authorList>
            <person name="Castelo-Branco R."/>
            <person name="Eusebio N."/>
            <person name="Adriana R."/>
            <person name="Vieira A."/>
            <person name="Brugerolle De Fraissinette N."/>
            <person name="Rezende De Castro R."/>
            <person name="Schneider M.P."/>
            <person name="Vasconcelos V."/>
            <person name="Leao P.N."/>
        </authorList>
    </citation>
    <scope>NUCLEOTIDE SEQUENCE</scope>
    <source>
        <strain evidence="2">LEGE 07157</strain>
    </source>
</reference>
<keyword evidence="3" id="KW-1185">Reference proteome</keyword>
<comment type="caution">
    <text evidence="2">The sequence shown here is derived from an EMBL/GenBank/DDBJ whole genome shotgun (WGS) entry which is preliminary data.</text>
</comment>
<organism evidence="2 3">
    <name type="scientific">Lusitaniella coriacea LEGE 07157</name>
    <dbReference type="NCBI Taxonomy" id="945747"/>
    <lineage>
        <taxon>Bacteria</taxon>
        <taxon>Bacillati</taxon>
        <taxon>Cyanobacteriota</taxon>
        <taxon>Cyanophyceae</taxon>
        <taxon>Spirulinales</taxon>
        <taxon>Lusitaniellaceae</taxon>
        <taxon>Lusitaniella</taxon>
    </lineage>
</organism>
<dbReference type="AlphaFoldDB" id="A0A8J7DWQ9"/>
<dbReference type="Proteomes" id="UP000654482">
    <property type="component" value="Unassembled WGS sequence"/>
</dbReference>
<feature type="domain" description="Ice-binding protein C-terminal" evidence="1">
    <location>
        <begin position="217"/>
        <end position="241"/>
    </location>
</feature>
<name>A0A8J7DWQ9_9CYAN</name>
<dbReference type="EMBL" id="JADEWZ010000016">
    <property type="protein sequence ID" value="MBE9116616.1"/>
    <property type="molecule type" value="Genomic_DNA"/>
</dbReference>
<proteinExistence type="predicted"/>
<dbReference type="RefSeq" id="WP_194029711.1">
    <property type="nucleotide sequence ID" value="NZ_JADEWZ010000016.1"/>
</dbReference>
<dbReference type="NCBIfam" id="TIGR02595">
    <property type="entry name" value="PEP_CTERM"/>
    <property type="match status" value="1"/>
</dbReference>
<sequence>MRIQSTTQHFVTGKNGLVVTALLVAFSALNPGKVNAASIISNPVSGSTEPTQIFNAPLDGQTSTQNGDFTITRSGGNSTLGNGIDELTTWGFDFTNAPNLNKFLNSGRLKFALLTLTLSPKSGLITTDRLGIPGVGSIRVPQIAGIPAVGKIGTVQLDLLKNGFTSAGILGSLQSTVGSSIGLGGGQTFTVSNAENVIPFSYADDSIVSFAQLKLETVPEPTSTLGFLALGIVGMGSLRRKRQSEIK</sequence>
<dbReference type="Pfam" id="PF07589">
    <property type="entry name" value="PEP-CTERM"/>
    <property type="match status" value="1"/>
</dbReference>
<evidence type="ECO:0000313" key="2">
    <source>
        <dbReference type="EMBL" id="MBE9116616.1"/>
    </source>
</evidence>